<dbReference type="PANTHER" id="PTHR47396:SF1">
    <property type="entry name" value="ATP-DEPENDENT HELICASE IRC3-RELATED"/>
    <property type="match status" value="1"/>
</dbReference>
<name>A0ABU2KW15_9ACTN</name>
<feature type="compositionally biased region" description="Gly residues" evidence="1">
    <location>
        <begin position="501"/>
        <end position="514"/>
    </location>
</feature>
<gene>
    <name evidence="3" type="ORF">RM446_15145</name>
</gene>
<proteinExistence type="predicted"/>
<dbReference type="PROSITE" id="PS51192">
    <property type="entry name" value="HELICASE_ATP_BIND_1"/>
    <property type="match status" value="1"/>
</dbReference>
<feature type="domain" description="Helicase ATP-binding" evidence="2">
    <location>
        <begin position="43"/>
        <end position="206"/>
    </location>
</feature>
<sequence length="948" mass="100093">MTAVGAASAIGRAHWGGSFRPYQSDLLERLRRRWSSGASRAWVVLPPGAGKTLVGLEAARELGSRVVVLTPNTAIQGQWISHWRAFERPDGAAAGASRALEDAVNVLTYQSLAVFDPEQENDEHGAARPLLQRLHPNGAALVEALHGAGPLTVVLDECHHLLQVWGRLLAEVLAELDDARVIGLTGTPPASLTRTESDLVGELFGEVLQGASIPALVRGGYLAPFDELAWLTEPTRVERDYLADSGLRFSELCTDLLAPGFAETGFLDWLRLRFHERTDADAGADADAGGRVAWSRLAGREPDLTDAVLRLHHAGLAPLPPEARMLERHRRPPRVADWMALLDDYVRNCLLPAADRDGGAEPVERIRAALPAVGHRLTRRGLRAGRSPVDRVLARSAAKARAAVEITAAESASLGERMRALVLCDHERAGARPSARLRGVLAEEAGSAWECLELMCGDERTRGLGPMLVTGRTLAAAPATAAGFAAWAAERLPGCAAEAQGGTGGGGANAGGTGRPVRIEGSWTPRARVRLVTEYFEQGRCGVLVGTRGMLGEGWDARRVNTVVDLTTATTPTAVVQGRGRALRTDPDWPEKTAHTWTVVCVSADHPNGDADWDRFVRKHEGYLGVDAEGEVTGGVAHVDAAFSPYAPPAAAEFDAVNARMLARAEDRADARERWRIGAPYEDLLLPTLRVTGGGSPRPLQAPSAVPAPAGIAAERPGRAAGPASLAAGAAAALAACALLLALPPAVVVALAAAAAVAAERWTARRLRVRTAARLVAEAAAVPDVERFGRAVADALAGAGHSPVGSAGMRLHVDSDGAYRLTLADGGTDAAEHFRDALDDVLSPLVGTPRYIVPRYRLDAPGDPGSERAAAAAWLDASSAPNPAVYHAVPALLARNRTGARAFARAWNRWVSAGEAHYTADSPGAGLLREHYGTDPSGLTTASRLTWC</sequence>
<evidence type="ECO:0000259" key="2">
    <source>
        <dbReference type="PROSITE" id="PS51192"/>
    </source>
</evidence>
<evidence type="ECO:0000256" key="1">
    <source>
        <dbReference type="SAM" id="MobiDB-lite"/>
    </source>
</evidence>
<dbReference type="Gene3D" id="3.40.50.300">
    <property type="entry name" value="P-loop containing nucleotide triphosphate hydrolases"/>
    <property type="match status" value="2"/>
</dbReference>
<evidence type="ECO:0000313" key="3">
    <source>
        <dbReference type="EMBL" id="MDT0303453.1"/>
    </source>
</evidence>
<keyword evidence="3" id="KW-0547">Nucleotide-binding</keyword>
<dbReference type="InterPro" id="IPR001650">
    <property type="entry name" value="Helicase_C-like"/>
</dbReference>
<dbReference type="CDD" id="cd18785">
    <property type="entry name" value="SF2_C"/>
    <property type="match status" value="1"/>
</dbReference>
<protein>
    <submittedName>
        <fullName evidence="3">DEAD/DEAH box helicase family protein</fullName>
    </submittedName>
</protein>
<dbReference type="Pfam" id="PF04851">
    <property type="entry name" value="ResIII"/>
    <property type="match status" value="1"/>
</dbReference>
<reference evidence="4" key="1">
    <citation type="submission" date="2023-07" db="EMBL/GenBank/DDBJ databases">
        <title>30 novel species of actinomycetes from the DSMZ collection.</title>
        <authorList>
            <person name="Nouioui I."/>
        </authorList>
    </citation>
    <scope>NUCLEOTIDE SEQUENCE [LARGE SCALE GENOMIC DNA]</scope>
    <source>
        <strain evidence="4">DSM 45055</strain>
    </source>
</reference>
<dbReference type="SMART" id="SM00487">
    <property type="entry name" value="DEXDc"/>
    <property type="match status" value="1"/>
</dbReference>
<dbReference type="GO" id="GO:0004386">
    <property type="term" value="F:helicase activity"/>
    <property type="evidence" value="ECO:0007669"/>
    <property type="project" value="UniProtKB-KW"/>
</dbReference>
<dbReference type="Proteomes" id="UP001183226">
    <property type="component" value="Unassembled WGS sequence"/>
</dbReference>
<keyword evidence="3" id="KW-0347">Helicase</keyword>
<dbReference type="RefSeq" id="WP_311545935.1">
    <property type="nucleotide sequence ID" value="NZ_JAVREK010000015.1"/>
</dbReference>
<evidence type="ECO:0000313" key="4">
    <source>
        <dbReference type="Proteomes" id="UP001183226"/>
    </source>
</evidence>
<dbReference type="InterPro" id="IPR014001">
    <property type="entry name" value="Helicase_ATP-bd"/>
</dbReference>
<comment type="caution">
    <text evidence="3">The sequence shown here is derived from an EMBL/GenBank/DDBJ whole genome shotgun (WGS) entry which is preliminary data.</text>
</comment>
<dbReference type="InterPro" id="IPR050742">
    <property type="entry name" value="Helicase_Restrict-Modif_Enz"/>
</dbReference>
<organism evidence="3 4">
    <name type="scientific">Streptomonospora wellingtoniae</name>
    <dbReference type="NCBI Taxonomy" id="3075544"/>
    <lineage>
        <taxon>Bacteria</taxon>
        <taxon>Bacillati</taxon>
        <taxon>Actinomycetota</taxon>
        <taxon>Actinomycetes</taxon>
        <taxon>Streptosporangiales</taxon>
        <taxon>Nocardiopsidaceae</taxon>
        <taxon>Streptomonospora</taxon>
    </lineage>
</organism>
<keyword evidence="3" id="KW-0378">Hydrolase</keyword>
<dbReference type="SUPFAM" id="SSF52540">
    <property type="entry name" value="P-loop containing nucleoside triphosphate hydrolases"/>
    <property type="match status" value="2"/>
</dbReference>
<dbReference type="InterPro" id="IPR006935">
    <property type="entry name" value="Helicase/UvrB_N"/>
</dbReference>
<feature type="region of interest" description="Disordered" evidence="1">
    <location>
        <begin position="500"/>
        <end position="519"/>
    </location>
</feature>
<keyword evidence="3" id="KW-0067">ATP-binding</keyword>
<dbReference type="EMBL" id="JAVREK010000015">
    <property type="protein sequence ID" value="MDT0303453.1"/>
    <property type="molecule type" value="Genomic_DNA"/>
</dbReference>
<keyword evidence="4" id="KW-1185">Reference proteome</keyword>
<accession>A0ABU2KW15</accession>
<dbReference type="Pfam" id="PF00271">
    <property type="entry name" value="Helicase_C"/>
    <property type="match status" value="1"/>
</dbReference>
<dbReference type="InterPro" id="IPR027417">
    <property type="entry name" value="P-loop_NTPase"/>
</dbReference>
<dbReference type="PANTHER" id="PTHR47396">
    <property type="entry name" value="TYPE I RESTRICTION ENZYME ECOKI R PROTEIN"/>
    <property type="match status" value="1"/>
</dbReference>